<name>A0ABQ2M3Y7_9ACTN</name>
<evidence type="ECO:0000256" key="4">
    <source>
        <dbReference type="SAM" id="MobiDB-lite"/>
    </source>
</evidence>
<dbReference type="SUPFAM" id="SSF52540">
    <property type="entry name" value="P-loop containing nucleoside triphosphate hydrolases"/>
    <property type="match status" value="2"/>
</dbReference>
<accession>A0ABQ2M3Y7</accession>
<dbReference type="EMBL" id="BMNG01000008">
    <property type="protein sequence ID" value="GGO46571.1"/>
    <property type="molecule type" value="Genomic_DNA"/>
</dbReference>
<protein>
    <submittedName>
        <fullName evidence="6">ABC transporter ATP-binding protein</fullName>
    </submittedName>
</protein>
<evidence type="ECO:0000259" key="5">
    <source>
        <dbReference type="PROSITE" id="PS50893"/>
    </source>
</evidence>
<evidence type="ECO:0000256" key="3">
    <source>
        <dbReference type="SAM" id="Coils"/>
    </source>
</evidence>
<dbReference type="InterPro" id="IPR027417">
    <property type="entry name" value="P-loop_NTPase"/>
</dbReference>
<feature type="region of interest" description="Disordered" evidence="4">
    <location>
        <begin position="592"/>
        <end position="612"/>
    </location>
</feature>
<evidence type="ECO:0000313" key="6">
    <source>
        <dbReference type="EMBL" id="GGO46571.1"/>
    </source>
</evidence>
<dbReference type="InterPro" id="IPR003439">
    <property type="entry name" value="ABC_transporter-like_ATP-bd"/>
</dbReference>
<keyword evidence="1" id="KW-0547">Nucleotide-binding</keyword>
<dbReference type="PROSITE" id="PS00211">
    <property type="entry name" value="ABC_TRANSPORTER_1"/>
    <property type="match status" value="1"/>
</dbReference>
<evidence type="ECO:0000256" key="2">
    <source>
        <dbReference type="ARBA" id="ARBA00022840"/>
    </source>
</evidence>
<dbReference type="InterPro" id="IPR051309">
    <property type="entry name" value="ABCF_ATPase"/>
</dbReference>
<gene>
    <name evidence="6" type="ORF">GCM10012286_37750</name>
</gene>
<dbReference type="CDD" id="cd03221">
    <property type="entry name" value="ABCF_EF-3"/>
    <property type="match status" value="1"/>
</dbReference>
<dbReference type="PANTHER" id="PTHR42855">
    <property type="entry name" value="ABC TRANSPORTER ATP-BINDING SUBUNIT"/>
    <property type="match status" value="1"/>
</dbReference>
<feature type="coiled-coil region" evidence="3">
    <location>
        <begin position="265"/>
        <end position="292"/>
    </location>
</feature>
<dbReference type="RefSeq" id="WP_373287977.1">
    <property type="nucleotide sequence ID" value="NZ_BMNG01000008.1"/>
</dbReference>
<feature type="domain" description="ABC transporter" evidence="5">
    <location>
        <begin position="22"/>
        <end position="291"/>
    </location>
</feature>
<dbReference type="PROSITE" id="PS50893">
    <property type="entry name" value="ABC_TRANSPORTER_2"/>
    <property type="match status" value="2"/>
</dbReference>
<sequence>MFRAPAAPATTTAAARVTTSQLTLTDVTKRYADHLVLDRVRLTVRPGEKAGVIGDNGSGKSTLLRLLAGRERPDNGVVTVVAPGGTGHLAQTLDLPDSARVGDAIDLALAELRSLERRIQAAGAALDGAGPDAYDAYAALVARFEARGGYGADRRVDIVLRHLGEHSGLDRSRRLGTLSGGQRSRLALAATLASAPELLLLDEPTNDLDDEAVAWLEERLRAHRGTLVAVTHDRTFLDRVTDTVVEIDQVTRSVRRYGDGYAGYLTAKAAERARQEREYEEWRAEVARQSRLADSGIGRLDAIPRKAPAAFSGAGAFRARSRAHGAMSRIRNARERLARLTENPAPAPPRPLRFAASVVGAAQCAVELADVRVPGRLALDALHVPAGGRLLVTGPNGAGKSTLLRVLAGELAPEPGATVRRPARVGLLRQVEAPMSRAEGARSLLAAFGEDRAEELLALGLFREEDLRRPVGTLSTGQRRRLELARLVTRPYDLLLLDEPTNHVSPALVEDLEAALSTYAGTLVVVTHDRRIRAGYGGPTLTLGRPSHPPALLARPAFEDEAVQADCGGPGAAAPGFGKGWDWGMPRRAYPPNPIPYPSTPTRIPSSSTFTP</sequence>
<dbReference type="Gene3D" id="3.40.50.300">
    <property type="entry name" value="P-loop containing nucleotide triphosphate hydrolases"/>
    <property type="match status" value="2"/>
</dbReference>
<dbReference type="NCBIfam" id="NF000355">
    <property type="entry name" value="ribo_prot_ABC_F"/>
    <property type="match status" value="1"/>
</dbReference>
<dbReference type="InterPro" id="IPR003593">
    <property type="entry name" value="AAA+_ATPase"/>
</dbReference>
<evidence type="ECO:0000256" key="1">
    <source>
        <dbReference type="ARBA" id="ARBA00022741"/>
    </source>
</evidence>
<feature type="domain" description="ABC transporter" evidence="5">
    <location>
        <begin position="352"/>
        <end position="570"/>
    </location>
</feature>
<comment type="caution">
    <text evidence="6">The sequence shown here is derived from an EMBL/GenBank/DDBJ whole genome shotgun (WGS) entry which is preliminary data.</text>
</comment>
<evidence type="ECO:0000313" key="7">
    <source>
        <dbReference type="Proteomes" id="UP000656881"/>
    </source>
</evidence>
<reference evidence="7" key="1">
    <citation type="journal article" date="2019" name="Int. J. Syst. Evol. Microbiol.">
        <title>The Global Catalogue of Microorganisms (GCM) 10K type strain sequencing project: providing services to taxonomists for standard genome sequencing and annotation.</title>
        <authorList>
            <consortium name="The Broad Institute Genomics Platform"/>
            <consortium name="The Broad Institute Genome Sequencing Center for Infectious Disease"/>
            <person name="Wu L."/>
            <person name="Ma J."/>
        </authorList>
    </citation>
    <scope>NUCLEOTIDE SEQUENCE [LARGE SCALE GENOMIC DNA]</scope>
    <source>
        <strain evidence="7">CGMCC 4.7349</strain>
    </source>
</reference>
<dbReference type="PANTHER" id="PTHR42855:SF2">
    <property type="entry name" value="DRUG RESISTANCE ABC TRANSPORTER,ATP-BINDING PROTEIN"/>
    <property type="match status" value="1"/>
</dbReference>
<feature type="compositionally biased region" description="Low complexity" evidence="4">
    <location>
        <begin position="600"/>
        <end position="612"/>
    </location>
</feature>
<dbReference type="InterPro" id="IPR017871">
    <property type="entry name" value="ABC_transporter-like_CS"/>
</dbReference>
<keyword evidence="3" id="KW-0175">Coiled coil</keyword>
<keyword evidence="2 6" id="KW-0067">ATP-binding</keyword>
<proteinExistence type="predicted"/>
<dbReference type="Proteomes" id="UP000656881">
    <property type="component" value="Unassembled WGS sequence"/>
</dbReference>
<dbReference type="Pfam" id="PF00005">
    <property type="entry name" value="ABC_tran"/>
    <property type="match status" value="2"/>
</dbReference>
<dbReference type="SMART" id="SM00382">
    <property type="entry name" value="AAA"/>
    <property type="match status" value="2"/>
</dbReference>
<keyword evidence="7" id="KW-1185">Reference proteome</keyword>
<dbReference type="GO" id="GO:0005524">
    <property type="term" value="F:ATP binding"/>
    <property type="evidence" value="ECO:0007669"/>
    <property type="project" value="UniProtKB-KW"/>
</dbReference>
<organism evidence="6 7">
    <name type="scientific">Streptomyces lasiicapitis</name>
    <dbReference type="NCBI Taxonomy" id="1923961"/>
    <lineage>
        <taxon>Bacteria</taxon>
        <taxon>Bacillati</taxon>
        <taxon>Actinomycetota</taxon>
        <taxon>Actinomycetes</taxon>
        <taxon>Kitasatosporales</taxon>
        <taxon>Streptomycetaceae</taxon>
        <taxon>Streptomyces</taxon>
    </lineage>
</organism>